<dbReference type="EMBL" id="JBHUGH010000038">
    <property type="protein sequence ID" value="MFD1914578.1"/>
    <property type="molecule type" value="Genomic_DNA"/>
</dbReference>
<name>A0ABW4SAQ0_9RHOB</name>
<proteinExistence type="predicted"/>
<keyword evidence="2" id="KW-0808">Transferase</keyword>
<dbReference type="GO" id="GO:0032259">
    <property type="term" value="P:methylation"/>
    <property type="evidence" value="ECO:0007669"/>
    <property type="project" value="UniProtKB-KW"/>
</dbReference>
<keyword evidence="1 4" id="KW-0489">Methyltransferase</keyword>
<sequence length="179" mass="19929">MSFRYIGSKARVVDTIIDRIGSPDSGMFIDAFSGTGAVAEAASRAGWKVHVNDHLSSSAIMSFARLVSKADVLFSGLGGYASAVEVLNSLKPQRGFIWREYSPASSQHCSVSRMYFTEGNAQKIDAIRSQIREWRSREDINQSEERVLIADLGHVDKWRSQRRIDVMSMKPRKLSAVLS</sequence>
<dbReference type="Pfam" id="PF02086">
    <property type="entry name" value="MethyltransfD12"/>
    <property type="match status" value="1"/>
</dbReference>
<protein>
    <submittedName>
        <fullName evidence="4">DNA adenine methylase</fullName>
    </submittedName>
</protein>
<dbReference type="SUPFAM" id="SSF53335">
    <property type="entry name" value="S-adenosyl-L-methionine-dependent methyltransferases"/>
    <property type="match status" value="1"/>
</dbReference>
<dbReference type="InterPro" id="IPR012327">
    <property type="entry name" value="MeTrfase_D12"/>
</dbReference>
<dbReference type="RefSeq" id="WP_390266016.1">
    <property type="nucleotide sequence ID" value="NZ_JBHUGH010000038.1"/>
</dbReference>
<evidence type="ECO:0000256" key="2">
    <source>
        <dbReference type="ARBA" id="ARBA00022679"/>
    </source>
</evidence>
<comment type="caution">
    <text evidence="4">The sequence shown here is derived from an EMBL/GenBank/DDBJ whole genome shotgun (WGS) entry which is preliminary data.</text>
</comment>
<evidence type="ECO:0000313" key="4">
    <source>
        <dbReference type="EMBL" id="MFD1914578.1"/>
    </source>
</evidence>
<evidence type="ECO:0000256" key="3">
    <source>
        <dbReference type="ARBA" id="ARBA00022691"/>
    </source>
</evidence>
<keyword evidence="3" id="KW-0949">S-adenosyl-L-methionine</keyword>
<organism evidence="4 5">
    <name type="scientific">Halodurantibacterium flavum</name>
    <dbReference type="NCBI Taxonomy" id="1382802"/>
    <lineage>
        <taxon>Bacteria</taxon>
        <taxon>Pseudomonadati</taxon>
        <taxon>Pseudomonadota</taxon>
        <taxon>Alphaproteobacteria</taxon>
        <taxon>Rhodobacterales</taxon>
        <taxon>Paracoccaceae</taxon>
        <taxon>Halodurantibacterium</taxon>
    </lineage>
</organism>
<dbReference type="Gene3D" id="3.40.50.150">
    <property type="entry name" value="Vaccinia Virus protein VP39"/>
    <property type="match status" value="1"/>
</dbReference>
<dbReference type="Proteomes" id="UP001597353">
    <property type="component" value="Unassembled WGS sequence"/>
</dbReference>
<dbReference type="InterPro" id="IPR029063">
    <property type="entry name" value="SAM-dependent_MTases_sf"/>
</dbReference>
<evidence type="ECO:0000256" key="1">
    <source>
        <dbReference type="ARBA" id="ARBA00022603"/>
    </source>
</evidence>
<gene>
    <name evidence="4" type="ORF">ACFSGJ_20450</name>
</gene>
<reference evidence="5" key="1">
    <citation type="journal article" date="2019" name="Int. J. Syst. Evol. Microbiol.">
        <title>The Global Catalogue of Microorganisms (GCM) 10K type strain sequencing project: providing services to taxonomists for standard genome sequencing and annotation.</title>
        <authorList>
            <consortium name="The Broad Institute Genomics Platform"/>
            <consortium name="The Broad Institute Genome Sequencing Center for Infectious Disease"/>
            <person name="Wu L."/>
            <person name="Ma J."/>
        </authorList>
    </citation>
    <scope>NUCLEOTIDE SEQUENCE [LARGE SCALE GENOMIC DNA]</scope>
    <source>
        <strain evidence="5">CGMCC 4.7242</strain>
    </source>
</reference>
<dbReference type="GO" id="GO:0008168">
    <property type="term" value="F:methyltransferase activity"/>
    <property type="evidence" value="ECO:0007669"/>
    <property type="project" value="UniProtKB-KW"/>
</dbReference>
<keyword evidence="5" id="KW-1185">Reference proteome</keyword>
<accession>A0ABW4SAQ0</accession>
<evidence type="ECO:0000313" key="5">
    <source>
        <dbReference type="Proteomes" id="UP001597353"/>
    </source>
</evidence>